<comment type="caution">
    <text evidence="5">The sequence shown here is derived from an EMBL/GenBank/DDBJ whole genome shotgun (WGS) entry which is preliminary data.</text>
</comment>
<feature type="domain" description="Thiamine pyrophosphate enzyme TPP-binding" evidence="3">
    <location>
        <begin position="446"/>
        <end position="529"/>
    </location>
</feature>
<dbReference type="SUPFAM" id="SSF52518">
    <property type="entry name" value="Thiamin diphosphate-binding fold (THDP-binding)"/>
    <property type="match status" value="2"/>
</dbReference>
<feature type="domain" description="DUF6537" evidence="4">
    <location>
        <begin position="914"/>
        <end position="1113"/>
    </location>
</feature>
<evidence type="ECO:0000313" key="6">
    <source>
        <dbReference type="Proteomes" id="UP000766336"/>
    </source>
</evidence>
<dbReference type="InterPro" id="IPR002880">
    <property type="entry name" value="Pyrv_Fd/Flavodoxin_OxRdtase_N"/>
</dbReference>
<dbReference type="InterPro" id="IPR029061">
    <property type="entry name" value="THDP-binding"/>
</dbReference>
<protein>
    <submittedName>
        <fullName evidence="5">Indolepyruvate ferredoxin oxidoreductase family protein</fullName>
    </submittedName>
</protein>
<evidence type="ECO:0000259" key="2">
    <source>
        <dbReference type="Pfam" id="PF01558"/>
    </source>
</evidence>
<gene>
    <name evidence="5" type="ORF">KHU32_03450</name>
</gene>
<name>A0ABS5Q988_9PROT</name>
<dbReference type="InterPro" id="IPR019752">
    <property type="entry name" value="Pyrv/ketoisovalerate_OxRed_cat"/>
</dbReference>
<evidence type="ECO:0000259" key="4">
    <source>
        <dbReference type="Pfam" id="PF20169"/>
    </source>
</evidence>
<dbReference type="InterPro" id="IPR011766">
    <property type="entry name" value="TPP_enzyme_TPP-bd"/>
</dbReference>
<sequence length="1122" mass="121600">MNNIIRPDISLEERWEAAGRETLLTGTQALVRLPLMRRLLDDTLGMDTAGYITGYRGSPLGGYDKELWKQKARLRAANVVFEPGLNEDLAATACWGTQQVALLPGAKQHGVFSIWYGKGPGVDRSGDVLRHANGAGTSPEGGVLALAGDDPAAKSSTVTSGSEYAFADLEIPMLDPADVGEVLEYGVKALALSRFSGLWVGMKCVAETMDATMSLTVDPAAFATVVPNGIEMPPGGLHIRLRDTALGIEERVRRFKVPAALAFARVNGFNRLVQDAPNARLGIAVRGKAWSTLRQALADAGISPELARMGGLRIWKVGLAWPLDVEGAREFTRGLESVLVVEDRRSFLEMQLREALYADPTRPRIHGKDVLSDLSELDAAMILRGLARVLPEALRTEKLAARLAELDALAASAAEPLALRQPYFCPGCPHNTSTQLPEGSHALAGIGCHYLVKDMNRESELFSHMGGEGAAWLGQRHFTETKHVFANMGDGTYAHSGVMAIRAAIAAKANITYKILVNSAVAMTGGQPAEGEVTVPRIAAQVWAEGAQRVVIVGDDPERHQGDPLIPVGTSFFPRAELDEVQRMLREIPGVTALIYDQQCATERRRQRKRDLAPKARKRAVINPRVCEDCGDCSRVSNCIAVEPVETEWGRKRRIDQSACNQDFSCVEGFCPSFLTLEGAQPVKPATPVISIEATLPVLPEPKPGEAWNILLAGVGGQGVTALSAILAMAAHLEGRPVRTLDMLGLAQKGGGVYAQLRVGRPGEEVASPRIGQGQADAMIAADLVGAHGRTARPLLGPGRSRVVVSTELMPTGRFVLDPETRENPAGMMASLQAAAHDVVALDAAHEVEREFGDLIFLNIFLLGAAFQRGMIPMSRDALRRAIELNGAAIPKNLAAFEAGRLAVEARPAAPETLDALIERRVDDLRGYQSARYASRYADMVARVRAAEEAVMPGEQRLARAVATQLYRLMAYKDEYEVARLHADPAWQAKLRSGFEGTTRIEMHLAPPLLAREGRDGRPRKMTFGPWMLKAMGWLRHGKVLRGSFLDPFGRTEERRTERALVDEFRAGIEQRLAGLHPTNHARACDWVEAAAGIKGYGPIKARNIAATRARWAMLDTPAAAE</sequence>
<proteinExistence type="predicted"/>
<dbReference type="PANTHER" id="PTHR48084">
    <property type="entry name" value="2-OXOGLUTARATE OXIDOREDUCTASE SUBUNIT KORB-RELATED"/>
    <property type="match status" value="1"/>
</dbReference>
<dbReference type="Pfam" id="PF01558">
    <property type="entry name" value="POR"/>
    <property type="match status" value="1"/>
</dbReference>
<reference evidence="5 6" key="1">
    <citation type="submission" date="2021-05" db="EMBL/GenBank/DDBJ databases">
        <title>Roseococcus sp. XZZS9, whole genome shotgun sequencing project.</title>
        <authorList>
            <person name="Zhao G."/>
            <person name="Shen L."/>
        </authorList>
    </citation>
    <scope>NUCLEOTIDE SEQUENCE [LARGE SCALE GENOMIC DNA]</scope>
    <source>
        <strain evidence="5 6">XZZS9</strain>
    </source>
</reference>
<dbReference type="NCBIfam" id="NF009589">
    <property type="entry name" value="PRK13030.1"/>
    <property type="match status" value="1"/>
</dbReference>
<organism evidence="5 6">
    <name type="scientific">Roseococcus pinisoli</name>
    <dbReference type="NCBI Taxonomy" id="2835040"/>
    <lineage>
        <taxon>Bacteria</taxon>
        <taxon>Pseudomonadati</taxon>
        <taxon>Pseudomonadota</taxon>
        <taxon>Alphaproteobacteria</taxon>
        <taxon>Acetobacterales</taxon>
        <taxon>Roseomonadaceae</taxon>
        <taxon>Roseococcus</taxon>
    </lineage>
</organism>
<dbReference type="CDD" id="cd07034">
    <property type="entry name" value="TPP_PYR_PFOR_IOR-alpha_like"/>
    <property type="match status" value="1"/>
</dbReference>
<dbReference type="InterPro" id="IPR051457">
    <property type="entry name" value="2-oxoacid:Fd_oxidoreductase"/>
</dbReference>
<evidence type="ECO:0000256" key="1">
    <source>
        <dbReference type="ARBA" id="ARBA00023002"/>
    </source>
</evidence>
<dbReference type="InterPro" id="IPR046667">
    <property type="entry name" value="DUF6537"/>
</dbReference>
<dbReference type="Gene3D" id="3.40.920.10">
    <property type="entry name" value="Pyruvate-ferredoxin oxidoreductase, PFOR, domain III"/>
    <property type="match status" value="1"/>
</dbReference>
<keyword evidence="6" id="KW-1185">Reference proteome</keyword>
<dbReference type="Pfam" id="PF20169">
    <property type="entry name" value="DUF6537"/>
    <property type="match status" value="1"/>
</dbReference>
<dbReference type="EMBL" id="JAHCDA010000001">
    <property type="protein sequence ID" value="MBS7809978.1"/>
    <property type="molecule type" value="Genomic_DNA"/>
</dbReference>
<accession>A0ABS5Q988</accession>
<evidence type="ECO:0000259" key="3">
    <source>
        <dbReference type="Pfam" id="PF02775"/>
    </source>
</evidence>
<dbReference type="Pfam" id="PF02775">
    <property type="entry name" value="TPP_enzyme_C"/>
    <property type="match status" value="1"/>
</dbReference>
<keyword evidence="1" id="KW-0560">Oxidoreductase</keyword>
<feature type="domain" description="Pyruvate/ketoisovalerate oxidoreductase catalytic" evidence="2">
    <location>
        <begin position="716"/>
        <end position="901"/>
    </location>
</feature>
<dbReference type="NCBIfam" id="NF009588">
    <property type="entry name" value="PRK13029.1"/>
    <property type="match status" value="1"/>
</dbReference>
<dbReference type="Proteomes" id="UP000766336">
    <property type="component" value="Unassembled WGS sequence"/>
</dbReference>
<dbReference type="Gene3D" id="3.40.50.970">
    <property type="match status" value="2"/>
</dbReference>
<dbReference type="SUPFAM" id="SSF53323">
    <property type="entry name" value="Pyruvate-ferredoxin oxidoreductase, PFOR, domain III"/>
    <property type="match status" value="1"/>
</dbReference>
<dbReference type="RefSeq" id="WP_213668629.1">
    <property type="nucleotide sequence ID" value="NZ_JAHCDA010000001.1"/>
</dbReference>
<dbReference type="PANTHER" id="PTHR48084:SF3">
    <property type="entry name" value="SUBUNIT OF PYRUVATE:FLAVODOXIN OXIDOREDUCTASE"/>
    <property type="match status" value="1"/>
</dbReference>
<evidence type="ECO:0000313" key="5">
    <source>
        <dbReference type="EMBL" id="MBS7809978.1"/>
    </source>
</evidence>
<dbReference type="InterPro" id="IPR002869">
    <property type="entry name" value="Pyrv_flavodox_OxRed_cen"/>
</dbReference>